<comment type="caution">
    <text evidence="1">The sequence shown here is derived from an EMBL/GenBank/DDBJ whole genome shotgun (WGS) entry which is preliminary data.</text>
</comment>
<reference evidence="1 2" key="1">
    <citation type="submission" date="2019-08" db="EMBL/GenBank/DDBJ databases">
        <title>Whole genome of Aphis craccivora.</title>
        <authorList>
            <person name="Voronova N.V."/>
            <person name="Shulinski R.S."/>
            <person name="Bandarenka Y.V."/>
            <person name="Zhorov D.G."/>
            <person name="Warner D."/>
        </authorList>
    </citation>
    <scope>NUCLEOTIDE SEQUENCE [LARGE SCALE GENOMIC DNA]</scope>
    <source>
        <strain evidence="1">180601</strain>
        <tissue evidence="1">Whole Body</tissue>
    </source>
</reference>
<name>A0A6G0W4N2_APHCR</name>
<proteinExistence type="predicted"/>
<protein>
    <submittedName>
        <fullName evidence="1">Uncharacterized protein</fullName>
    </submittedName>
</protein>
<dbReference type="Proteomes" id="UP000478052">
    <property type="component" value="Unassembled WGS sequence"/>
</dbReference>
<evidence type="ECO:0000313" key="1">
    <source>
        <dbReference type="EMBL" id="KAF0720592.1"/>
    </source>
</evidence>
<organism evidence="1 2">
    <name type="scientific">Aphis craccivora</name>
    <name type="common">Cowpea aphid</name>
    <dbReference type="NCBI Taxonomy" id="307492"/>
    <lineage>
        <taxon>Eukaryota</taxon>
        <taxon>Metazoa</taxon>
        <taxon>Ecdysozoa</taxon>
        <taxon>Arthropoda</taxon>
        <taxon>Hexapoda</taxon>
        <taxon>Insecta</taxon>
        <taxon>Pterygota</taxon>
        <taxon>Neoptera</taxon>
        <taxon>Paraneoptera</taxon>
        <taxon>Hemiptera</taxon>
        <taxon>Sternorrhyncha</taxon>
        <taxon>Aphidomorpha</taxon>
        <taxon>Aphidoidea</taxon>
        <taxon>Aphididae</taxon>
        <taxon>Aphidini</taxon>
        <taxon>Aphis</taxon>
        <taxon>Aphis</taxon>
    </lineage>
</organism>
<keyword evidence="2" id="KW-1185">Reference proteome</keyword>
<gene>
    <name evidence="1" type="ORF">FWK35_00021527</name>
</gene>
<evidence type="ECO:0000313" key="2">
    <source>
        <dbReference type="Proteomes" id="UP000478052"/>
    </source>
</evidence>
<dbReference type="EMBL" id="VUJU01009426">
    <property type="protein sequence ID" value="KAF0720592.1"/>
    <property type="molecule type" value="Genomic_DNA"/>
</dbReference>
<sequence>MTYYTNVCPTEFTYIILNNHLVNFSKAWYKKIDYVKSATESEDGPKRPKQSKVNFIQHLENDEAFNVMPVAATIKLEINPITRH</sequence>
<accession>A0A6G0W4N2</accession>
<dbReference type="AlphaFoldDB" id="A0A6G0W4N2"/>